<evidence type="ECO:0000259" key="7">
    <source>
        <dbReference type="Pfam" id="PF01420"/>
    </source>
</evidence>
<feature type="region of interest" description="Disordered" evidence="6">
    <location>
        <begin position="510"/>
        <end position="577"/>
    </location>
</feature>
<keyword evidence="3" id="KW-0238">DNA-binding</keyword>
<organism evidence="8">
    <name type="scientific">Thermogemmatispora argillosa</name>
    <dbReference type="NCBI Taxonomy" id="2045280"/>
    <lineage>
        <taxon>Bacteria</taxon>
        <taxon>Bacillati</taxon>
        <taxon>Chloroflexota</taxon>
        <taxon>Ktedonobacteria</taxon>
        <taxon>Thermogemmatisporales</taxon>
        <taxon>Thermogemmatisporaceae</taxon>
        <taxon>Thermogemmatispora</taxon>
    </lineage>
</organism>
<accession>A0A455SYI9</accession>
<proteinExistence type="inferred from homology"/>
<dbReference type="SUPFAM" id="SSF116734">
    <property type="entry name" value="DNA methylase specificity domain"/>
    <property type="match status" value="2"/>
</dbReference>
<dbReference type="AlphaFoldDB" id="A0A455SYI9"/>
<comment type="subunit">
    <text evidence="4">The methyltransferase is composed of M and S polypeptides.</text>
</comment>
<feature type="domain" description="Type I restriction modification DNA specificity" evidence="7">
    <location>
        <begin position="311"/>
        <end position="465"/>
    </location>
</feature>
<evidence type="ECO:0000256" key="5">
    <source>
        <dbReference type="SAM" id="Coils"/>
    </source>
</evidence>
<evidence type="ECO:0000256" key="6">
    <source>
        <dbReference type="SAM" id="MobiDB-lite"/>
    </source>
</evidence>
<dbReference type="InterPro" id="IPR051212">
    <property type="entry name" value="Type-I_RE_S_subunit"/>
</dbReference>
<evidence type="ECO:0000256" key="2">
    <source>
        <dbReference type="ARBA" id="ARBA00022747"/>
    </source>
</evidence>
<reference evidence="8" key="1">
    <citation type="submission" date="2018-12" db="EMBL/GenBank/DDBJ databases">
        <title>Novel natural products biosynthetic potential of the class Ktedonobacteria.</title>
        <authorList>
            <person name="Zheng Y."/>
            <person name="Saitou A."/>
            <person name="Wang C.M."/>
            <person name="Toyoda A."/>
            <person name="Minakuchi Y."/>
            <person name="Sekiguchi Y."/>
            <person name="Ueda K."/>
            <person name="Takano H."/>
            <person name="Sakai Y."/>
            <person name="Yokota A."/>
            <person name="Yabe S."/>
        </authorList>
    </citation>
    <scope>NUCLEOTIDE SEQUENCE</scope>
    <source>
        <strain evidence="8">A3-2</strain>
    </source>
</reference>
<feature type="domain" description="Type I restriction modification DNA specificity" evidence="7">
    <location>
        <begin position="20"/>
        <end position="185"/>
    </location>
</feature>
<dbReference type="InterPro" id="IPR000055">
    <property type="entry name" value="Restrct_endonuc_typeI_TRD"/>
</dbReference>
<dbReference type="PANTHER" id="PTHR43140">
    <property type="entry name" value="TYPE-1 RESTRICTION ENZYME ECOKI SPECIFICITY PROTEIN"/>
    <property type="match status" value="1"/>
</dbReference>
<dbReference type="GO" id="GO:0003677">
    <property type="term" value="F:DNA binding"/>
    <property type="evidence" value="ECO:0007669"/>
    <property type="project" value="UniProtKB-KW"/>
</dbReference>
<evidence type="ECO:0000256" key="4">
    <source>
        <dbReference type="ARBA" id="ARBA00038652"/>
    </source>
</evidence>
<protein>
    <recommendedName>
        <fullName evidence="7">Type I restriction modification DNA specificity domain-containing protein</fullName>
    </recommendedName>
</protein>
<dbReference type="GO" id="GO:0009307">
    <property type="term" value="P:DNA restriction-modification system"/>
    <property type="evidence" value="ECO:0007669"/>
    <property type="project" value="UniProtKB-KW"/>
</dbReference>
<dbReference type="PANTHER" id="PTHR43140:SF1">
    <property type="entry name" value="TYPE I RESTRICTION ENZYME ECOKI SPECIFICITY SUBUNIT"/>
    <property type="match status" value="1"/>
</dbReference>
<evidence type="ECO:0000313" key="8">
    <source>
        <dbReference type="EMBL" id="BBH92750.1"/>
    </source>
</evidence>
<dbReference type="Pfam" id="PF01420">
    <property type="entry name" value="Methylase_S"/>
    <property type="match status" value="2"/>
</dbReference>
<keyword evidence="2" id="KW-0680">Restriction system</keyword>
<comment type="similarity">
    <text evidence="1">Belongs to the type-I restriction system S methylase family.</text>
</comment>
<feature type="compositionally biased region" description="Low complexity" evidence="6">
    <location>
        <begin position="515"/>
        <end position="526"/>
    </location>
</feature>
<keyword evidence="5" id="KW-0175">Coiled coil</keyword>
<dbReference type="EMBL" id="AP019377">
    <property type="protein sequence ID" value="BBH92750.1"/>
    <property type="molecule type" value="Genomic_DNA"/>
</dbReference>
<dbReference type="InterPro" id="IPR044946">
    <property type="entry name" value="Restrct_endonuc_typeI_TRD_sf"/>
</dbReference>
<evidence type="ECO:0000256" key="1">
    <source>
        <dbReference type="ARBA" id="ARBA00010923"/>
    </source>
</evidence>
<dbReference type="Gene3D" id="3.90.220.20">
    <property type="entry name" value="DNA methylase specificity domains"/>
    <property type="match status" value="2"/>
</dbReference>
<name>A0A455SYI9_9CHLR</name>
<dbReference type="REBASE" id="310585">
    <property type="entry name" value="S.TspA32ORF9480P"/>
</dbReference>
<sequence length="577" mass="63978">MSAAAPAAANAHDQTLPPGWVRTTLGEVSLINPGVDVSHLPATALVSFIPMAAVGAGTGRIDTANIRPLSEMKKGFTAFREGDVLFAKITPCMENGKFAVAHSLESGIGFGSTEFHVLRPEQGVNPYFILYYLLQRSFRQAARSAMGGSAGQLRVPASFLASAEFPLPPAEEQRRIVAAIEGYLTRLDAVVETLRQDRIKLRNARAALLRDAVEGRLTERWRATHPVSEDGEALLKRILAERRARWEAEQLEKMRARGQVPQDERWKQAYREPAGPDTSTLPALPPGWCWATVEQLIARSEYGTSIKCDYGAGGEPIVRIPNIIRGILDLKDLKYSLEPINLSTEEALQPGDVLLCRTNGSINLLGKSAVVRTDLKQKYGFASYLLRFRFLEKNIFPSWFHLFVSSEHGRSFIKDKAISSAGQHNISLSIIHSMPLPLPPLEEQRQIVAEVERRLSIIQQAEEAIERSLKRAEHLRQSILKRAFSGQLVPQDPSDEPASQLLERIRAERARREQQTQTTRNQRGARSPSRSQAQPIQSGQPTVSSERPAPIDPQQLARPSLWTAESNADSNAHQSEA</sequence>
<evidence type="ECO:0000256" key="3">
    <source>
        <dbReference type="ARBA" id="ARBA00023125"/>
    </source>
</evidence>
<feature type="compositionally biased region" description="Polar residues" evidence="6">
    <location>
        <begin position="528"/>
        <end position="545"/>
    </location>
</feature>
<feature type="coiled-coil region" evidence="5">
    <location>
        <begin position="441"/>
        <end position="478"/>
    </location>
</feature>
<gene>
    <name evidence="8" type="ORF">KTA_09490</name>
</gene>
<dbReference type="CDD" id="cd17517">
    <property type="entry name" value="RMtype1_S_EcoKI_StySPI-TRD2-CR2_like"/>
    <property type="match status" value="1"/>
</dbReference>
<dbReference type="CDD" id="cd17260">
    <property type="entry name" value="RMtype1_S_EcoEI-TRD1-CR1_like"/>
    <property type="match status" value="1"/>
</dbReference>
<feature type="compositionally biased region" description="Polar residues" evidence="6">
    <location>
        <begin position="563"/>
        <end position="577"/>
    </location>
</feature>